<protein>
    <recommendedName>
        <fullName evidence="4">Apple domain-containing protein</fullName>
    </recommendedName>
</protein>
<dbReference type="OrthoDB" id="10378529at2759"/>
<name>A0A9P3CVS2_9PEZI</name>
<dbReference type="EMBL" id="BOLY01000006">
    <property type="protein sequence ID" value="GIZ46630.1"/>
    <property type="molecule type" value="Genomic_DNA"/>
</dbReference>
<proteinExistence type="predicted"/>
<dbReference type="GeneID" id="68295324"/>
<evidence type="ECO:0000313" key="2">
    <source>
        <dbReference type="EMBL" id="GIZ46630.1"/>
    </source>
</evidence>
<evidence type="ECO:0008006" key="4">
    <source>
        <dbReference type="Google" id="ProtNLM"/>
    </source>
</evidence>
<feature type="chain" id="PRO_5040473122" description="Apple domain-containing protein" evidence="1">
    <location>
        <begin position="23"/>
        <end position="132"/>
    </location>
</feature>
<gene>
    <name evidence="2" type="ORF">CKM354_000974900</name>
</gene>
<comment type="caution">
    <text evidence="2">The sequence shown here is derived from an EMBL/GenBank/DDBJ whole genome shotgun (WGS) entry which is preliminary data.</text>
</comment>
<organism evidence="2 3">
    <name type="scientific">Cercospora kikuchii</name>
    <dbReference type="NCBI Taxonomy" id="84275"/>
    <lineage>
        <taxon>Eukaryota</taxon>
        <taxon>Fungi</taxon>
        <taxon>Dikarya</taxon>
        <taxon>Ascomycota</taxon>
        <taxon>Pezizomycotina</taxon>
        <taxon>Dothideomycetes</taxon>
        <taxon>Dothideomycetidae</taxon>
        <taxon>Mycosphaerellales</taxon>
        <taxon>Mycosphaerellaceae</taxon>
        <taxon>Cercospora</taxon>
    </lineage>
</organism>
<sequence length="132" mass="14156">MQFTSSILAMALSCSILVTGSAIPIDTSPIGSPLDKRADLETCPGIDNELVRAGRFRVRCNMDTSSNGGREKTVQATDFDDCIGRCEGVANRDWCRFAAFPAQINEPGPCYLKAGNGGSNVEKKGVKLGIRR</sequence>
<keyword evidence="3" id="KW-1185">Reference proteome</keyword>
<dbReference type="Proteomes" id="UP000825890">
    <property type="component" value="Unassembled WGS sequence"/>
</dbReference>
<keyword evidence="1" id="KW-0732">Signal</keyword>
<evidence type="ECO:0000256" key="1">
    <source>
        <dbReference type="SAM" id="SignalP"/>
    </source>
</evidence>
<dbReference type="AlphaFoldDB" id="A0A9P3CVS2"/>
<feature type="signal peptide" evidence="1">
    <location>
        <begin position="1"/>
        <end position="22"/>
    </location>
</feature>
<reference evidence="2 3" key="1">
    <citation type="submission" date="2021-01" db="EMBL/GenBank/DDBJ databases">
        <title>Cercospora kikuchii MAFF 305040 whole genome shotgun sequence.</title>
        <authorList>
            <person name="Kashiwa T."/>
            <person name="Suzuki T."/>
        </authorList>
    </citation>
    <scope>NUCLEOTIDE SEQUENCE [LARGE SCALE GENOMIC DNA]</scope>
    <source>
        <strain evidence="2 3">MAFF 305040</strain>
    </source>
</reference>
<dbReference type="RefSeq" id="XP_044661117.1">
    <property type="nucleotide sequence ID" value="XM_044805182.1"/>
</dbReference>
<accession>A0A9P3CVS2</accession>
<evidence type="ECO:0000313" key="3">
    <source>
        <dbReference type="Proteomes" id="UP000825890"/>
    </source>
</evidence>